<dbReference type="InterPro" id="IPR004418">
    <property type="entry name" value="Homoaconitase_mito"/>
</dbReference>
<keyword evidence="10 17" id="KW-0408">Iron</keyword>
<comment type="function">
    <text evidence="1 17">Catalyzes the reversible hydration of cis-homoaconitate to (2R,3S)-homoisocitrate, a step in the alpha-aminoadipate pathway for lysine biosynthesis.</text>
</comment>
<dbReference type="Gene3D" id="3.20.19.10">
    <property type="entry name" value="Aconitase, domain 4"/>
    <property type="match status" value="1"/>
</dbReference>
<dbReference type="InterPro" id="IPR015928">
    <property type="entry name" value="Aconitase/3IPM_dehydase_swvl"/>
</dbReference>
<dbReference type="InterPro" id="IPR000573">
    <property type="entry name" value="AconitaseA/IPMdHydase_ssu_swvl"/>
</dbReference>
<keyword evidence="11 17" id="KW-0411">Iron-sulfur</keyword>
<evidence type="ECO:0000256" key="7">
    <source>
        <dbReference type="ARBA" id="ARBA00022605"/>
    </source>
</evidence>
<keyword evidence="22" id="KW-1185">Reference proteome</keyword>
<dbReference type="SUPFAM" id="SSF52016">
    <property type="entry name" value="LeuD/IlvD-like"/>
    <property type="match status" value="1"/>
</dbReference>
<dbReference type="PRINTS" id="PR00415">
    <property type="entry name" value="ACONITASE"/>
</dbReference>
<keyword evidence="8 17" id="KW-0479">Metal-binding</keyword>
<dbReference type="NCBIfam" id="TIGR00139">
    <property type="entry name" value="h_aconitase"/>
    <property type="match status" value="1"/>
</dbReference>
<feature type="region of interest" description="Disordered" evidence="18">
    <location>
        <begin position="561"/>
        <end position="582"/>
    </location>
</feature>
<dbReference type="Pfam" id="PF00330">
    <property type="entry name" value="Aconitase"/>
    <property type="match status" value="1"/>
</dbReference>
<dbReference type="AlphaFoldDB" id="A0A9W8A5I9"/>
<comment type="subcellular location">
    <subcellularLocation>
        <location evidence="2 17">Mitochondrion</location>
    </subcellularLocation>
</comment>
<organism evidence="21 22">
    <name type="scientific">Tieghemiomyces parasiticus</name>
    <dbReference type="NCBI Taxonomy" id="78921"/>
    <lineage>
        <taxon>Eukaryota</taxon>
        <taxon>Fungi</taxon>
        <taxon>Fungi incertae sedis</taxon>
        <taxon>Zoopagomycota</taxon>
        <taxon>Kickxellomycotina</taxon>
        <taxon>Dimargaritomycetes</taxon>
        <taxon>Dimargaritales</taxon>
        <taxon>Dimargaritaceae</taxon>
        <taxon>Tieghemiomyces</taxon>
    </lineage>
</organism>
<comment type="cofactor">
    <cofactor evidence="17">
        <name>[4Fe-4S] cluster</name>
        <dbReference type="ChEBI" id="CHEBI:49883"/>
    </cofactor>
    <text evidence="17">Binds 1 [4Fe-4S] cluster per subunit.</text>
</comment>
<evidence type="ECO:0000256" key="1">
    <source>
        <dbReference type="ARBA" id="ARBA00003422"/>
    </source>
</evidence>
<evidence type="ECO:0000256" key="14">
    <source>
        <dbReference type="ARBA" id="ARBA00023239"/>
    </source>
</evidence>
<dbReference type="InterPro" id="IPR036008">
    <property type="entry name" value="Aconitase_4Fe-4S_dom"/>
</dbReference>
<evidence type="ECO:0000256" key="16">
    <source>
        <dbReference type="ARBA" id="ARBA00032706"/>
    </source>
</evidence>
<comment type="catalytic activity">
    <reaction evidence="15 17">
        <text>(2R,3S)-homoisocitrate = cis-homoaconitate + H2O</text>
        <dbReference type="Rhea" id="RHEA:15485"/>
        <dbReference type="ChEBI" id="CHEBI:15377"/>
        <dbReference type="ChEBI" id="CHEBI:15404"/>
        <dbReference type="ChEBI" id="CHEBI:58174"/>
        <dbReference type="EC" id="4.2.1.36"/>
    </reaction>
</comment>
<evidence type="ECO:0000256" key="8">
    <source>
        <dbReference type="ARBA" id="ARBA00022723"/>
    </source>
</evidence>
<reference evidence="21" key="1">
    <citation type="submission" date="2022-07" db="EMBL/GenBank/DDBJ databases">
        <title>Phylogenomic reconstructions and comparative analyses of Kickxellomycotina fungi.</title>
        <authorList>
            <person name="Reynolds N.K."/>
            <person name="Stajich J.E."/>
            <person name="Barry K."/>
            <person name="Grigoriev I.V."/>
            <person name="Crous P."/>
            <person name="Smith M.E."/>
        </authorList>
    </citation>
    <scope>NUCLEOTIDE SEQUENCE</scope>
    <source>
        <strain evidence="21">RSA 861</strain>
    </source>
</reference>
<dbReference type="InterPro" id="IPR001030">
    <property type="entry name" value="Acoase/IPM_deHydtase_lsu_aba"/>
</dbReference>
<feature type="compositionally biased region" description="Polar residues" evidence="18">
    <location>
        <begin position="562"/>
        <end position="579"/>
    </location>
</feature>
<accession>A0A9W8A5I9</accession>
<evidence type="ECO:0000313" key="21">
    <source>
        <dbReference type="EMBL" id="KAJ1919584.1"/>
    </source>
</evidence>
<dbReference type="EC" id="4.2.1.36" evidence="5 17"/>
<evidence type="ECO:0000256" key="17">
    <source>
        <dbReference type="RuleBase" id="RU362038"/>
    </source>
</evidence>
<dbReference type="Gene3D" id="3.30.499.10">
    <property type="entry name" value="Aconitase, domain 3"/>
    <property type="match status" value="2"/>
</dbReference>
<evidence type="ECO:0000256" key="6">
    <source>
        <dbReference type="ARBA" id="ARBA00021560"/>
    </source>
</evidence>
<evidence type="ECO:0000256" key="5">
    <source>
        <dbReference type="ARBA" id="ARBA00012022"/>
    </source>
</evidence>
<dbReference type="InterPro" id="IPR050067">
    <property type="entry name" value="IPM_dehydratase_rel_enz"/>
</dbReference>
<dbReference type="GO" id="GO:0051539">
    <property type="term" value="F:4 iron, 4 sulfur cluster binding"/>
    <property type="evidence" value="ECO:0007669"/>
    <property type="project" value="UniProtKB-UniRule"/>
</dbReference>
<dbReference type="PANTHER" id="PTHR43822:SF2">
    <property type="entry name" value="HOMOACONITASE, MITOCHONDRIAL"/>
    <property type="match status" value="1"/>
</dbReference>
<dbReference type="Proteomes" id="UP001150569">
    <property type="component" value="Unassembled WGS sequence"/>
</dbReference>
<sequence length="805" mass="85647">MSGIARLARGPGAKARPFPGPMSNPHRSLRHRTLTTTAAVPRPTLTSRCTVPHNAFLRTRTFSTQSTLHQATATDPSSTGTGRPQNLVEQIVQRHAVGLEPGQRVYAGDFVSIRPHHVLTHDNTGAVIKKFASIGATRFQDPQQPMFALDHDVQNRSAANLQKYRDIEAFARQHGVDFYPAGRGIGHQVMIEEGYAFPHTLTVASDSHSNMYGGIGCLGTPIVRTDAAAIWATGRTWWQIPPVVRVVLDAGANGDQLPVGVTGKDIIVALCGIFAQDQVLNAALEFTGSGVARLSVDDRLAIANMTTEWGALAGLFPVDQVTHQWLQERVAKVASSTRYLNPNLSADQVKADPFVHPRVNPTTVGALAQSPLSPQPGATYAKTLTLDLSTLVPHVAGPNSVKVATPLPDLAAQRVAIQKAYLVSCVNSRASDIHQAAQVLRGRRVHPNVELYIAAASAEVQQDATQAGDWQVLKDAGARELPPGCGPCIGLGTGLLQDGEVGISATNRNFKGRMGSPKSLAYLASPAVVAASAATGHICGPEDMPAFANRTPRHSLVDHTVETTSTSNDPSTTLDTSDGATGPRVEVIPGFPTAFTGELIFCPQDNLNTDGIYPGKYTYNDQMGPDDMKRVVMENYDPSFVHRARPGDILVGGFNFGTGSSREQAATALLAFGIRLVVAGSFSDIFKRNAINNGLLVLESPKLVQQLKEKFARQATNTSTAKGRGSSDEAVDTPANRLTWRSGLEANLDVASGVMSFSSSADQQAASEAAASSTFEPLSLPIIGKAAQDLVVSGGLENWVKRQMA</sequence>
<evidence type="ECO:0000256" key="11">
    <source>
        <dbReference type="ARBA" id="ARBA00023014"/>
    </source>
</evidence>
<evidence type="ECO:0000256" key="18">
    <source>
        <dbReference type="SAM" id="MobiDB-lite"/>
    </source>
</evidence>
<dbReference type="GO" id="GO:0005739">
    <property type="term" value="C:mitochondrion"/>
    <property type="evidence" value="ECO:0007669"/>
    <property type="project" value="UniProtKB-SubCell"/>
</dbReference>
<dbReference type="GO" id="GO:0004409">
    <property type="term" value="F:homoaconitate hydratase activity"/>
    <property type="evidence" value="ECO:0007669"/>
    <property type="project" value="UniProtKB-UniRule"/>
</dbReference>
<dbReference type="PANTHER" id="PTHR43822">
    <property type="entry name" value="HOMOACONITASE, MITOCHONDRIAL-RELATED"/>
    <property type="match status" value="1"/>
</dbReference>
<evidence type="ECO:0000256" key="10">
    <source>
        <dbReference type="ARBA" id="ARBA00023004"/>
    </source>
</evidence>
<dbReference type="InterPro" id="IPR015931">
    <property type="entry name" value="Acnase/IPM_dHydase_lsu_aba_1/3"/>
</dbReference>
<protein>
    <recommendedName>
        <fullName evidence="6 17">Homoaconitase, mitochondrial</fullName>
        <ecNumber evidence="5 17">4.2.1.36</ecNumber>
    </recommendedName>
    <alternativeName>
        <fullName evidence="16 17">Homoaconitate hydratase</fullName>
    </alternativeName>
</protein>
<evidence type="ECO:0000256" key="9">
    <source>
        <dbReference type="ARBA" id="ARBA00022946"/>
    </source>
</evidence>
<feature type="region of interest" description="Disordered" evidence="18">
    <location>
        <begin position="63"/>
        <end position="84"/>
    </location>
</feature>
<evidence type="ECO:0000313" key="22">
    <source>
        <dbReference type="Proteomes" id="UP001150569"/>
    </source>
</evidence>
<dbReference type="GO" id="GO:0046872">
    <property type="term" value="F:metal ion binding"/>
    <property type="evidence" value="ECO:0007669"/>
    <property type="project" value="UniProtKB-UniRule"/>
</dbReference>
<dbReference type="Pfam" id="PF00694">
    <property type="entry name" value="Aconitase_C"/>
    <property type="match status" value="1"/>
</dbReference>
<keyword evidence="9 17" id="KW-0809">Transit peptide</keyword>
<evidence type="ECO:0000256" key="2">
    <source>
        <dbReference type="ARBA" id="ARBA00004173"/>
    </source>
</evidence>
<dbReference type="GO" id="GO:0019878">
    <property type="term" value="P:lysine biosynthetic process via aminoadipic acid"/>
    <property type="evidence" value="ECO:0007669"/>
    <property type="project" value="UniProtKB-UniRule"/>
</dbReference>
<feature type="domain" description="Aconitase A/isopropylmalate dehydratase small subunit swivel" evidence="20">
    <location>
        <begin position="587"/>
        <end position="701"/>
    </location>
</feature>
<evidence type="ECO:0000256" key="15">
    <source>
        <dbReference type="ARBA" id="ARBA00029338"/>
    </source>
</evidence>
<feature type="region of interest" description="Disordered" evidence="18">
    <location>
        <begin position="714"/>
        <end position="733"/>
    </location>
</feature>
<evidence type="ECO:0000256" key="3">
    <source>
        <dbReference type="ARBA" id="ARBA00005106"/>
    </source>
</evidence>
<gene>
    <name evidence="21" type="primary">LYS4_2</name>
    <name evidence="21" type="ORF">IWQ60_007207</name>
</gene>
<dbReference type="InterPro" id="IPR039386">
    <property type="entry name" value="Homoaconitase_swivel"/>
</dbReference>
<keyword evidence="14 17" id="KW-0456">Lyase</keyword>
<dbReference type="EMBL" id="JANBPT010000468">
    <property type="protein sequence ID" value="KAJ1919584.1"/>
    <property type="molecule type" value="Genomic_DNA"/>
</dbReference>
<comment type="caution">
    <text evidence="21">The sequence shown here is derived from an EMBL/GenBank/DDBJ whole genome shotgun (WGS) entry which is preliminary data.</text>
</comment>
<evidence type="ECO:0000256" key="13">
    <source>
        <dbReference type="ARBA" id="ARBA00023154"/>
    </source>
</evidence>
<keyword evidence="12 17" id="KW-0496">Mitochondrion</keyword>
<feature type="region of interest" description="Disordered" evidence="18">
    <location>
        <begin position="1"/>
        <end position="28"/>
    </location>
</feature>
<evidence type="ECO:0000259" key="19">
    <source>
        <dbReference type="Pfam" id="PF00330"/>
    </source>
</evidence>
<dbReference type="OrthoDB" id="10262323at2759"/>
<keyword evidence="7 17" id="KW-0028">Amino-acid biosynthesis</keyword>
<evidence type="ECO:0000256" key="12">
    <source>
        <dbReference type="ARBA" id="ARBA00023128"/>
    </source>
</evidence>
<comment type="pathway">
    <text evidence="3 17">Amino-acid biosynthesis; L-lysine biosynthesis via AAA pathway; L-alpha-aminoadipate from 2-oxoglutarate: step 3/5.</text>
</comment>
<name>A0A9W8A5I9_9FUNG</name>
<dbReference type="SUPFAM" id="SSF53732">
    <property type="entry name" value="Aconitase iron-sulfur domain"/>
    <property type="match status" value="1"/>
</dbReference>
<evidence type="ECO:0000259" key="20">
    <source>
        <dbReference type="Pfam" id="PF00694"/>
    </source>
</evidence>
<comment type="similarity">
    <text evidence="4 17">Belongs to the aconitase/IPM isomerase family.</text>
</comment>
<proteinExistence type="inferred from homology"/>
<dbReference type="CDD" id="cd01674">
    <property type="entry name" value="Homoaconitase_Swivel"/>
    <property type="match status" value="1"/>
</dbReference>
<feature type="domain" description="Aconitase/3-isopropylmalate dehydratase large subunit alpha/beta/alpha" evidence="19">
    <location>
        <begin position="89"/>
        <end position="536"/>
    </location>
</feature>
<evidence type="ECO:0000256" key="4">
    <source>
        <dbReference type="ARBA" id="ARBA00007185"/>
    </source>
</evidence>
<keyword evidence="13 17" id="KW-0457">Lysine biosynthesis</keyword>